<reference evidence="6" key="1">
    <citation type="submission" date="2009-01" db="EMBL/GenBank/DDBJ databases">
        <title>Complete sequence of Anaeromyxobacter dehalogenans 2CP-1.</title>
        <authorList>
            <consortium name="US DOE Joint Genome Institute"/>
            <person name="Lucas S."/>
            <person name="Copeland A."/>
            <person name="Lapidus A."/>
            <person name="Glavina del Rio T."/>
            <person name="Dalin E."/>
            <person name="Tice H."/>
            <person name="Bruce D."/>
            <person name="Goodwin L."/>
            <person name="Pitluck S."/>
            <person name="Saunders E."/>
            <person name="Brettin T."/>
            <person name="Detter J.C."/>
            <person name="Han C."/>
            <person name="Larimer F."/>
            <person name="Land M."/>
            <person name="Hauser L."/>
            <person name="Kyrpides N."/>
            <person name="Ovchinnikova G."/>
            <person name="Beliaev A.S."/>
            <person name="Richardson P."/>
        </authorList>
    </citation>
    <scope>NUCLEOTIDE SEQUENCE</scope>
    <source>
        <strain evidence="6">2CP-1</strain>
    </source>
</reference>
<dbReference type="InterPro" id="IPR036584">
    <property type="entry name" value="FliS_sf"/>
</dbReference>
<dbReference type="GO" id="GO:0044780">
    <property type="term" value="P:bacterial-type flagellum assembly"/>
    <property type="evidence" value="ECO:0007669"/>
    <property type="project" value="InterPro"/>
</dbReference>
<dbReference type="Pfam" id="PF02561">
    <property type="entry name" value="FliS"/>
    <property type="match status" value="1"/>
</dbReference>
<evidence type="ECO:0000256" key="2">
    <source>
        <dbReference type="ARBA" id="ARBA00008787"/>
    </source>
</evidence>
<dbReference type="Gene3D" id="1.20.120.340">
    <property type="entry name" value="Flagellar protein FliS"/>
    <property type="match status" value="1"/>
</dbReference>
<sequence>MNPAARRYAQAERQTASPERLMVLLFQAALRNVRAGAEALERGTAAEAARPLTLASDIVVELHATLDRPRAPELCDQLAAIYRFVCDRLGAAALARDARAAREAERALAPIAEAFEAAAARLAAGGR</sequence>
<gene>
    <name evidence="6" type="ordered locus">A2cp1_2616</name>
</gene>
<accession>B8JDA4</accession>
<protein>
    <submittedName>
        <fullName evidence="6">Flagellar protein FliS like protein</fullName>
    </submittedName>
</protein>
<dbReference type="EMBL" id="CP001359">
    <property type="protein sequence ID" value="ACL65953.1"/>
    <property type="molecule type" value="Genomic_DNA"/>
</dbReference>
<evidence type="ECO:0000256" key="4">
    <source>
        <dbReference type="ARBA" id="ARBA00022795"/>
    </source>
</evidence>
<keyword evidence="5" id="KW-0143">Chaperone</keyword>
<evidence type="ECO:0000256" key="5">
    <source>
        <dbReference type="ARBA" id="ARBA00023186"/>
    </source>
</evidence>
<dbReference type="Proteomes" id="UP000007089">
    <property type="component" value="Chromosome"/>
</dbReference>
<keyword evidence="3" id="KW-0963">Cytoplasm</keyword>
<name>B8JDA4_ANAD2</name>
<dbReference type="HOGENOM" id="CLU_080373_2_0_7"/>
<keyword evidence="7" id="KW-1185">Reference proteome</keyword>
<evidence type="ECO:0000313" key="7">
    <source>
        <dbReference type="Proteomes" id="UP000007089"/>
    </source>
</evidence>
<keyword evidence="4" id="KW-1005">Bacterial flagellum biogenesis</keyword>
<dbReference type="AlphaFoldDB" id="B8JDA4"/>
<evidence type="ECO:0000313" key="6">
    <source>
        <dbReference type="EMBL" id="ACL65953.1"/>
    </source>
</evidence>
<comment type="similarity">
    <text evidence="2">Belongs to the FliS family.</text>
</comment>
<keyword evidence="6" id="KW-0282">Flagellum</keyword>
<dbReference type="GO" id="GO:0071973">
    <property type="term" value="P:bacterial-type flagellum-dependent cell motility"/>
    <property type="evidence" value="ECO:0007669"/>
    <property type="project" value="TreeGrafter"/>
</dbReference>
<dbReference type="PANTHER" id="PTHR34773">
    <property type="entry name" value="FLAGELLAR SECRETION CHAPERONE FLIS"/>
    <property type="match status" value="1"/>
</dbReference>
<dbReference type="InterPro" id="IPR003713">
    <property type="entry name" value="FliS"/>
</dbReference>
<dbReference type="GO" id="GO:0005829">
    <property type="term" value="C:cytosol"/>
    <property type="evidence" value="ECO:0007669"/>
    <property type="project" value="UniProtKB-SubCell"/>
</dbReference>
<proteinExistence type="inferred from homology"/>
<organism evidence="6 7">
    <name type="scientific">Anaeromyxobacter dehalogenans (strain ATCC BAA-258 / DSM 21875 / 2CP-1)</name>
    <dbReference type="NCBI Taxonomy" id="455488"/>
    <lineage>
        <taxon>Bacteria</taxon>
        <taxon>Pseudomonadati</taxon>
        <taxon>Myxococcota</taxon>
        <taxon>Myxococcia</taxon>
        <taxon>Myxococcales</taxon>
        <taxon>Cystobacterineae</taxon>
        <taxon>Anaeromyxobacteraceae</taxon>
        <taxon>Anaeromyxobacter</taxon>
    </lineage>
</organism>
<evidence type="ECO:0000256" key="1">
    <source>
        <dbReference type="ARBA" id="ARBA00004514"/>
    </source>
</evidence>
<keyword evidence="6" id="KW-0966">Cell projection</keyword>
<dbReference type="KEGG" id="acp:A2cp1_2616"/>
<dbReference type="SUPFAM" id="SSF101116">
    <property type="entry name" value="Flagellar export chaperone FliS"/>
    <property type="match status" value="1"/>
</dbReference>
<comment type="subcellular location">
    <subcellularLocation>
        <location evidence="1">Cytoplasm</location>
        <location evidence="1">Cytosol</location>
    </subcellularLocation>
</comment>
<dbReference type="PANTHER" id="PTHR34773:SF1">
    <property type="entry name" value="FLAGELLAR SECRETION CHAPERONE FLIS"/>
    <property type="match status" value="1"/>
</dbReference>
<evidence type="ECO:0000256" key="3">
    <source>
        <dbReference type="ARBA" id="ARBA00022490"/>
    </source>
</evidence>
<keyword evidence="6" id="KW-0969">Cilium</keyword>
<dbReference type="RefSeq" id="WP_012633738.1">
    <property type="nucleotide sequence ID" value="NC_011891.1"/>
</dbReference>